<evidence type="ECO:0000256" key="6">
    <source>
        <dbReference type="ARBA" id="ARBA00022694"/>
    </source>
</evidence>
<evidence type="ECO:0000256" key="10">
    <source>
        <dbReference type="ARBA" id="ARBA00029774"/>
    </source>
</evidence>
<dbReference type="GO" id="GO:0000049">
    <property type="term" value="F:tRNA binding"/>
    <property type="evidence" value="ECO:0007669"/>
    <property type="project" value="TreeGrafter"/>
</dbReference>
<reference evidence="13 14" key="1">
    <citation type="submission" date="2020-10" db="EMBL/GenBank/DDBJ databases">
        <title>Ca. Dormibacterota MAGs.</title>
        <authorList>
            <person name="Montgomery K."/>
        </authorList>
    </citation>
    <scope>NUCLEOTIDE SEQUENCE [LARGE SCALE GENOMIC DNA]</scope>
    <source>
        <strain evidence="13">Mitchell_Peninsula_5</strain>
    </source>
</reference>
<proteinExistence type="inferred from homology"/>
<evidence type="ECO:0000256" key="1">
    <source>
        <dbReference type="ARBA" id="ARBA00004496"/>
    </source>
</evidence>
<dbReference type="EC" id="2.7.7.87" evidence="3"/>
<evidence type="ECO:0000256" key="9">
    <source>
        <dbReference type="ARBA" id="ARBA00022840"/>
    </source>
</evidence>
<keyword evidence="7" id="KW-0548">Nucleotidyltransferase</keyword>
<comment type="subcellular location">
    <subcellularLocation>
        <location evidence="1">Cytoplasm</location>
    </subcellularLocation>
</comment>
<dbReference type="InterPro" id="IPR006070">
    <property type="entry name" value="Sua5-like_dom"/>
</dbReference>
<organism evidence="13 14">
    <name type="scientific">Candidatus Amunia macphersoniae</name>
    <dbReference type="NCBI Taxonomy" id="3127014"/>
    <lineage>
        <taxon>Bacteria</taxon>
        <taxon>Bacillati</taxon>
        <taxon>Candidatus Dormiibacterota</taxon>
        <taxon>Candidatus Dormibacteria</taxon>
        <taxon>Candidatus Aeolococcales</taxon>
        <taxon>Candidatus Aeolococcaceae</taxon>
        <taxon>Candidatus Amunia</taxon>
    </lineage>
</organism>
<dbReference type="GO" id="GO:0005737">
    <property type="term" value="C:cytoplasm"/>
    <property type="evidence" value="ECO:0007669"/>
    <property type="project" value="UniProtKB-SubCell"/>
</dbReference>
<dbReference type="EMBL" id="JAEKNN010000062">
    <property type="protein sequence ID" value="MBJ7610397.1"/>
    <property type="molecule type" value="Genomic_DNA"/>
</dbReference>
<dbReference type="PANTHER" id="PTHR17490">
    <property type="entry name" value="SUA5"/>
    <property type="match status" value="1"/>
</dbReference>
<name>A0A934KSM3_9BACT</name>
<dbReference type="InterPro" id="IPR017945">
    <property type="entry name" value="DHBP_synth_RibB-like_a/b_dom"/>
</dbReference>
<dbReference type="Gene3D" id="3.90.870.10">
    <property type="entry name" value="DHBP synthase"/>
    <property type="match status" value="1"/>
</dbReference>
<comment type="caution">
    <text evidence="13">The sequence shown here is derived from an EMBL/GenBank/DDBJ whole genome shotgun (WGS) entry which is preliminary data.</text>
</comment>
<dbReference type="GO" id="GO:0003725">
    <property type="term" value="F:double-stranded RNA binding"/>
    <property type="evidence" value="ECO:0007669"/>
    <property type="project" value="InterPro"/>
</dbReference>
<gene>
    <name evidence="13" type="ORF">JF887_13340</name>
</gene>
<keyword evidence="9" id="KW-0067">ATP-binding</keyword>
<dbReference type="GO" id="GO:0005524">
    <property type="term" value="F:ATP binding"/>
    <property type="evidence" value="ECO:0007669"/>
    <property type="project" value="UniProtKB-KW"/>
</dbReference>
<evidence type="ECO:0000313" key="13">
    <source>
        <dbReference type="EMBL" id="MBJ7610397.1"/>
    </source>
</evidence>
<sequence length="202" mass="20901">MAATPHAGPEDLSAALDALRRGEVVAVTTDTVYGLACDPANPAAVERVYELKQRPGDLELTLLTASAAELDTLVCWSPAARVLAARFWPGPLSLVLPVGDRRLSVPRRGATVCVRVPAHGALLELLGRSGPLASTSANRHGEPAATTASMVRELFGGGVGVVLEGDRPGGTASTIIDCSVTPPRVLREGPIDSRSLGELVQG</sequence>
<dbReference type="GO" id="GO:0008033">
    <property type="term" value="P:tRNA processing"/>
    <property type="evidence" value="ECO:0007669"/>
    <property type="project" value="UniProtKB-KW"/>
</dbReference>
<dbReference type="Pfam" id="PF01300">
    <property type="entry name" value="Sua5_yciO_yrdC"/>
    <property type="match status" value="1"/>
</dbReference>
<evidence type="ECO:0000256" key="11">
    <source>
        <dbReference type="ARBA" id="ARBA00048366"/>
    </source>
</evidence>
<dbReference type="GO" id="GO:0061710">
    <property type="term" value="F:L-threonylcarbamoyladenylate synthase"/>
    <property type="evidence" value="ECO:0007669"/>
    <property type="project" value="UniProtKB-EC"/>
</dbReference>
<dbReference type="GO" id="GO:0006450">
    <property type="term" value="P:regulation of translational fidelity"/>
    <property type="evidence" value="ECO:0007669"/>
    <property type="project" value="TreeGrafter"/>
</dbReference>
<dbReference type="SUPFAM" id="SSF55821">
    <property type="entry name" value="YrdC/RibB"/>
    <property type="match status" value="1"/>
</dbReference>
<dbReference type="PROSITE" id="PS51163">
    <property type="entry name" value="YRDC"/>
    <property type="match status" value="1"/>
</dbReference>
<evidence type="ECO:0000256" key="5">
    <source>
        <dbReference type="ARBA" id="ARBA00022679"/>
    </source>
</evidence>
<evidence type="ECO:0000256" key="7">
    <source>
        <dbReference type="ARBA" id="ARBA00022695"/>
    </source>
</evidence>
<dbReference type="AlphaFoldDB" id="A0A934KSM3"/>
<evidence type="ECO:0000256" key="4">
    <source>
        <dbReference type="ARBA" id="ARBA00022490"/>
    </source>
</evidence>
<keyword evidence="4" id="KW-0963">Cytoplasm</keyword>
<feature type="domain" description="YrdC-like" evidence="12">
    <location>
        <begin position="9"/>
        <end position="191"/>
    </location>
</feature>
<keyword evidence="8" id="KW-0547">Nucleotide-binding</keyword>
<accession>A0A934KSM3</accession>
<dbReference type="NCBIfam" id="TIGR00057">
    <property type="entry name" value="L-threonylcarbamoyladenylate synthase"/>
    <property type="match status" value="1"/>
</dbReference>
<keyword evidence="6" id="KW-0819">tRNA processing</keyword>
<protein>
    <recommendedName>
        <fullName evidence="10">L-threonylcarbamoyladenylate synthase</fullName>
        <ecNumber evidence="3">2.7.7.87</ecNumber>
    </recommendedName>
    <alternativeName>
        <fullName evidence="10">L-threonylcarbamoyladenylate synthase</fullName>
    </alternativeName>
</protein>
<dbReference type="InterPro" id="IPR050156">
    <property type="entry name" value="TC-AMP_synthase_SUA5"/>
</dbReference>
<evidence type="ECO:0000313" key="14">
    <source>
        <dbReference type="Proteomes" id="UP000614410"/>
    </source>
</evidence>
<evidence type="ECO:0000256" key="2">
    <source>
        <dbReference type="ARBA" id="ARBA00007663"/>
    </source>
</evidence>
<evidence type="ECO:0000259" key="12">
    <source>
        <dbReference type="PROSITE" id="PS51163"/>
    </source>
</evidence>
<dbReference type="Proteomes" id="UP000614410">
    <property type="component" value="Unassembled WGS sequence"/>
</dbReference>
<dbReference type="PANTHER" id="PTHR17490:SF16">
    <property type="entry name" value="THREONYLCARBAMOYL-AMP SYNTHASE"/>
    <property type="match status" value="1"/>
</dbReference>
<evidence type="ECO:0000256" key="3">
    <source>
        <dbReference type="ARBA" id="ARBA00012584"/>
    </source>
</evidence>
<comment type="similarity">
    <text evidence="2">Belongs to the SUA5 family.</text>
</comment>
<keyword evidence="5" id="KW-0808">Transferase</keyword>
<comment type="catalytic activity">
    <reaction evidence="11">
        <text>L-threonine + hydrogencarbonate + ATP = L-threonylcarbamoyladenylate + diphosphate + H2O</text>
        <dbReference type="Rhea" id="RHEA:36407"/>
        <dbReference type="ChEBI" id="CHEBI:15377"/>
        <dbReference type="ChEBI" id="CHEBI:17544"/>
        <dbReference type="ChEBI" id="CHEBI:30616"/>
        <dbReference type="ChEBI" id="CHEBI:33019"/>
        <dbReference type="ChEBI" id="CHEBI:57926"/>
        <dbReference type="ChEBI" id="CHEBI:73682"/>
        <dbReference type="EC" id="2.7.7.87"/>
    </reaction>
</comment>
<evidence type="ECO:0000256" key="8">
    <source>
        <dbReference type="ARBA" id="ARBA00022741"/>
    </source>
</evidence>